<dbReference type="RefSeq" id="WP_227477159.1">
    <property type="nucleotide sequence ID" value="NZ_JAFMPT010000010.1"/>
</dbReference>
<protein>
    <submittedName>
        <fullName evidence="1">DUF1569 domain-containing protein</fullName>
    </submittedName>
</protein>
<accession>A0ABS8ENB7</accession>
<keyword evidence="2" id="KW-1185">Reference proteome</keyword>
<evidence type="ECO:0000313" key="2">
    <source>
        <dbReference type="Proteomes" id="UP000778797"/>
    </source>
</evidence>
<organism evidence="1 2">
    <name type="scientific">Winogradskyella immobilis</name>
    <dbReference type="NCBI Taxonomy" id="2816852"/>
    <lineage>
        <taxon>Bacteria</taxon>
        <taxon>Pseudomonadati</taxon>
        <taxon>Bacteroidota</taxon>
        <taxon>Flavobacteriia</taxon>
        <taxon>Flavobacteriales</taxon>
        <taxon>Flavobacteriaceae</taxon>
        <taxon>Winogradskyella</taxon>
    </lineage>
</organism>
<dbReference type="InterPro" id="IPR011463">
    <property type="entry name" value="DUF1569"/>
</dbReference>
<dbReference type="Pfam" id="PF07606">
    <property type="entry name" value="DUF1569"/>
    <property type="match status" value="1"/>
</dbReference>
<name>A0ABS8ENB7_9FLAO</name>
<evidence type="ECO:0000313" key="1">
    <source>
        <dbReference type="EMBL" id="MCC1484718.1"/>
    </source>
</evidence>
<reference evidence="2" key="2">
    <citation type="submission" date="2023-07" db="EMBL/GenBank/DDBJ databases">
        <title>Genome of Winogradskyella sp. E313.</title>
        <authorList>
            <person name="Zhou Y."/>
        </authorList>
    </citation>
    <scope>NUCLEOTIDE SEQUENCE [LARGE SCALE GENOMIC DNA]</scope>
    <source>
        <strain evidence="2">E313</strain>
    </source>
</reference>
<dbReference type="Proteomes" id="UP000778797">
    <property type="component" value="Unassembled WGS sequence"/>
</dbReference>
<dbReference type="EMBL" id="JAFMPT010000010">
    <property type="protein sequence ID" value="MCC1484718.1"/>
    <property type="molecule type" value="Genomic_DNA"/>
</dbReference>
<comment type="caution">
    <text evidence="1">The sequence shown here is derived from an EMBL/GenBank/DDBJ whole genome shotgun (WGS) entry which is preliminary data.</text>
</comment>
<reference evidence="2" key="1">
    <citation type="submission" date="2021-03" db="EMBL/GenBank/DDBJ databases">
        <title>Genome of Cognatishimia sp. F0-27.</title>
        <authorList>
            <person name="Ping X."/>
        </authorList>
    </citation>
    <scope>NUCLEOTIDE SEQUENCE [LARGE SCALE GENOMIC DNA]</scope>
    <source>
        <strain evidence="2">E313</strain>
    </source>
</reference>
<sequence>MNSIFTNEGHKDILERINKLNETSHANWGKMNVSQMFKHCQKALEIATEKQELNMKMGFFKKLLMKSFKPLMYNDKPWRKNVQTPKQFVITDTYEFNAEKDNLVNLINEFAAKKEQTEWPEHPAFGHFTPEQRGKMQYKHLDHHLRQFGV</sequence>
<proteinExistence type="predicted"/>
<gene>
    <name evidence="1" type="ORF">J1C55_08965</name>
</gene>